<organism evidence="1 2">
    <name type="scientific">Microdochium trichocladiopsis</name>
    <dbReference type="NCBI Taxonomy" id="1682393"/>
    <lineage>
        <taxon>Eukaryota</taxon>
        <taxon>Fungi</taxon>
        <taxon>Dikarya</taxon>
        <taxon>Ascomycota</taxon>
        <taxon>Pezizomycotina</taxon>
        <taxon>Sordariomycetes</taxon>
        <taxon>Xylariomycetidae</taxon>
        <taxon>Xylariales</taxon>
        <taxon>Microdochiaceae</taxon>
        <taxon>Microdochium</taxon>
    </lineage>
</organism>
<dbReference type="EMBL" id="JAGTJQ010000016">
    <property type="protein sequence ID" value="KAH7010801.1"/>
    <property type="molecule type" value="Genomic_DNA"/>
</dbReference>
<comment type="caution">
    <text evidence="1">The sequence shown here is derived from an EMBL/GenBank/DDBJ whole genome shotgun (WGS) entry which is preliminary data.</text>
</comment>
<protein>
    <submittedName>
        <fullName evidence="1">Uncharacterized protein</fullName>
    </submittedName>
</protein>
<evidence type="ECO:0000313" key="1">
    <source>
        <dbReference type="EMBL" id="KAH7010801.1"/>
    </source>
</evidence>
<dbReference type="OrthoDB" id="5096313at2759"/>
<accession>A0A9P9BFA9</accession>
<sequence>MEEKKGFWLSLNEALSSGPTASSGMLTPRLFSVWDSVSNDNRETVVYNGDSVILSHDRGPGSYGVLIRICYKFGLGLVIPFSEAQASNVLSTAELHKQMAATQNSTPDPAPGFLSALPSEIRQIIYKFALRGVKWTIVDDEDFDHNDFPRGIGDPSGFYYPLSKASSVLHVNKQIRGEALPLAFRLITFCFDSLKSATMFLMAAGQIGRENIETLHSVWESSSEPTNNWAISSDLGLVQLPTWSICIQLLKQCKRLRHLSLQFDSDLIQKRGFESFKNNAGIQDLCALQGLKRVDIQGSERDPLGHSSLAEPTSLEHLAEWLKKQMEESARTEGAAQ</sequence>
<dbReference type="RefSeq" id="XP_046004286.1">
    <property type="nucleotide sequence ID" value="XM_046161364.1"/>
</dbReference>
<dbReference type="Proteomes" id="UP000756346">
    <property type="component" value="Unassembled WGS sequence"/>
</dbReference>
<dbReference type="AlphaFoldDB" id="A0A9P9BFA9"/>
<evidence type="ECO:0000313" key="2">
    <source>
        <dbReference type="Proteomes" id="UP000756346"/>
    </source>
</evidence>
<dbReference type="GeneID" id="70190910"/>
<reference evidence="1" key="1">
    <citation type="journal article" date="2021" name="Nat. Commun.">
        <title>Genetic determinants of endophytism in the Arabidopsis root mycobiome.</title>
        <authorList>
            <person name="Mesny F."/>
            <person name="Miyauchi S."/>
            <person name="Thiergart T."/>
            <person name="Pickel B."/>
            <person name="Atanasova L."/>
            <person name="Karlsson M."/>
            <person name="Huettel B."/>
            <person name="Barry K.W."/>
            <person name="Haridas S."/>
            <person name="Chen C."/>
            <person name="Bauer D."/>
            <person name="Andreopoulos W."/>
            <person name="Pangilinan J."/>
            <person name="LaButti K."/>
            <person name="Riley R."/>
            <person name="Lipzen A."/>
            <person name="Clum A."/>
            <person name="Drula E."/>
            <person name="Henrissat B."/>
            <person name="Kohler A."/>
            <person name="Grigoriev I.V."/>
            <person name="Martin F.M."/>
            <person name="Hacquard S."/>
        </authorList>
    </citation>
    <scope>NUCLEOTIDE SEQUENCE</scope>
    <source>
        <strain evidence="1">MPI-CAGE-CH-0230</strain>
    </source>
</reference>
<dbReference type="PANTHER" id="PTHR38790">
    <property type="entry name" value="2EXR DOMAIN-CONTAINING PROTEIN-RELATED"/>
    <property type="match status" value="1"/>
</dbReference>
<keyword evidence="2" id="KW-1185">Reference proteome</keyword>
<proteinExistence type="predicted"/>
<gene>
    <name evidence="1" type="ORF">B0I36DRAFT_389756</name>
</gene>
<name>A0A9P9BFA9_9PEZI</name>